<feature type="compositionally biased region" description="Polar residues" evidence="3">
    <location>
        <begin position="561"/>
        <end position="595"/>
    </location>
</feature>
<feature type="region of interest" description="Disordered" evidence="3">
    <location>
        <begin position="552"/>
        <end position="595"/>
    </location>
</feature>
<comment type="caution">
    <text evidence="5">The sequence shown here is derived from an EMBL/GenBank/DDBJ whole genome shotgun (WGS) entry which is preliminary data.</text>
</comment>
<protein>
    <recommendedName>
        <fullName evidence="4">C3HC-type domain-containing protein</fullName>
    </recommendedName>
</protein>
<proteinExistence type="predicted"/>
<feature type="compositionally biased region" description="Acidic residues" evidence="3">
    <location>
        <begin position="35"/>
        <end position="44"/>
    </location>
</feature>
<feature type="compositionally biased region" description="Polar residues" evidence="3">
    <location>
        <begin position="675"/>
        <end position="688"/>
    </location>
</feature>
<accession>A0AAV9IH21</accession>
<feature type="compositionally biased region" description="Polar residues" evidence="3">
    <location>
        <begin position="240"/>
        <end position="291"/>
    </location>
</feature>
<gene>
    <name evidence="5" type="ORF">GAYE_SCF26G4569</name>
</gene>
<evidence type="ECO:0000256" key="2">
    <source>
        <dbReference type="ARBA" id="ARBA00023242"/>
    </source>
</evidence>
<dbReference type="Proteomes" id="UP001300502">
    <property type="component" value="Unassembled WGS sequence"/>
</dbReference>
<feature type="compositionally biased region" description="Basic and acidic residues" evidence="3">
    <location>
        <begin position="639"/>
        <end position="652"/>
    </location>
</feature>
<comment type="subcellular location">
    <subcellularLocation>
        <location evidence="1">Nucleus</location>
    </subcellularLocation>
</comment>
<evidence type="ECO:0000313" key="6">
    <source>
        <dbReference type="Proteomes" id="UP001300502"/>
    </source>
</evidence>
<keyword evidence="6" id="KW-1185">Reference proteome</keyword>
<evidence type="ECO:0000256" key="3">
    <source>
        <dbReference type="SAM" id="MobiDB-lite"/>
    </source>
</evidence>
<feature type="compositionally biased region" description="Polar residues" evidence="3">
    <location>
        <begin position="353"/>
        <end position="365"/>
    </location>
</feature>
<dbReference type="Pfam" id="PF07967">
    <property type="entry name" value="zf-C3HC"/>
    <property type="match status" value="1"/>
</dbReference>
<evidence type="ECO:0000313" key="5">
    <source>
        <dbReference type="EMBL" id="KAK4526653.1"/>
    </source>
</evidence>
<reference evidence="5 6" key="1">
    <citation type="submission" date="2022-07" db="EMBL/GenBank/DDBJ databases">
        <title>Genome-wide signatures of adaptation to extreme environments.</title>
        <authorList>
            <person name="Cho C.H."/>
            <person name="Yoon H.S."/>
        </authorList>
    </citation>
    <scope>NUCLEOTIDE SEQUENCE [LARGE SCALE GENOMIC DNA]</scope>
    <source>
        <strain evidence="5 6">108.79 E11</strain>
    </source>
</reference>
<feature type="region of interest" description="Disordered" evidence="3">
    <location>
        <begin position="178"/>
        <end position="398"/>
    </location>
</feature>
<dbReference type="InterPro" id="IPR012935">
    <property type="entry name" value="NuBaID_N"/>
</dbReference>
<organism evidence="5 6">
    <name type="scientific">Galdieria yellowstonensis</name>
    <dbReference type="NCBI Taxonomy" id="3028027"/>
    <lineage>
        <taxon>Eukaryota</taxon>
        <taxon>Rhodophyta</taxon>
        <taxon>Bangiophyceae</taxon>
        <taxon>Galdieriales</taxon>
        <taxon>Galdieriaceae</taxon>
        <taxon>Galdieria</taxon>
    </lineage>
</organism>
<feature type="region of interest" description="Disordered" evidence="3">
    <location>
        <begin position="1"/>
        <end position="113"/>
    </location>
</feature>
<feature type="compositionally biased region" description="Basic and acidic residues" evidence="3">
    <location>
        <begin position="310"/>
        <end position="329"/>
    </location>
</feature>
<dbReference type="Gene3D" id="2.30.29.30">
    <property type="entry name" value="Pleckstrin-homology domain (PH domain)/Phosphotyrosine-binding domain (PTB)"/>
    <property type="match status" value="1"/>
</dbReference>
<dbReference type="AlphaFoldDB" id="A0AAV9IH21"/>
<dbReference type="PANTHER" id="PTHR15835">
    <property type="entry name" value="NUCLEAR-INTERACTING PARTNER OF ALK"/>
    <property type="match status" value="1"/>
</dbReference>
<feature type="region of interest" description="Disordered" evidence="3">
    <location>
        <begin position="667"/>
        <end position="706"/>
    </location>
</feature>
<feature type="domain" description="C3HC-type" evidence="4">
    <location>
        <begin position="789"/>
        <end position="889"/>
    </location>
</feature>
<evidence type="ECO:0000259" key="4">
    <source>
        <dbReference type="Pfam" id="PF07967"/>
    </source>
</evidence>
<feature type="region of interest" description="Disordered" evidence="3">
    <location>
        <begin position="629"/>
        <end position="654"/>
    </location>
</feature>
<dbReference type="EMBL" id="JANCYU010000042">
    <property type="protein sequence ID" value="KAK4526653.1"/>
    <property type="molecule type" value="Genomic_DNA"/>
</dbReference>
<feature type="compositionally biased region" description="Basic and acidic residues" evidence="3">
    <location>
        <begin position="689"/>
        <end position="706"/>
    </location>
</feature>
<sequence length="1060" mass="120260">MDSNYPTDIQTESERDSQQQQFWKEYEQSHTQVEEIQEPEEDNNQESNETLVSPNSGLQAIPLPFIETSVGTEQNLFSGDKNTNPNEEEPSLSEQDSQQRALELSNIPVQDTDKTEVLAVDEKQDISGSDIPEVLQEKQTNVEMQDLDYWELEDEENSMVAPEHKTVVGNENVQDIAVSENIAEPQAPPMYASLEAEPTPVESDRKPEETEHKSLHEEQEREEVAGADSHQESQHKGESPMSSTAAVLNETSFPTVNAAPTETQVQVEDSLGNQDQIGSGVIQQGDTLQQDYTHELGHSEEYMSSPPLMKVDDKSDVVDLTEKQEHNSTESEWESSLQKTTEREQTPAGMEGVQTNTGNETSSMEVRNVGREGPFAGSLGENNPTEELKASSVGESSFGDTFESRARLHMLGDSQYKEKGWGHVKLQKQANHAASKLTFSVEPATNIFESKIDTDTKFQRVRAKSVRISGSKDQGKDDFVLQLPDTQVAEELVEFLTVAIDEQMKRESNSAIEKDVSKAQSVENQMLAQKQLEMERVRQHIAELEKRKALVRQSLQKRAKQSSQKTSPVATSMPQSPTVANLSHSQVSNSNNIPETSFVCNKDKLETPLPQQDLVVQDKTREETVKDAIEAGGGQSTSQEHKPIESNERSPEQDAMQLVLPASQQAPEHIHSLQEQHVVSSPSDNQTLQEEKPKDRSKSQNEDDFSDVREHIRRLEEYVQEQLQSTKTSLSDYLKREELDSNLNKLMEMLTNEAESRIALLLSEMDGIIKLLDKNREENQSEAFTCCRPWSFSDFLMRLHTFRPTTWPAKPESIDAVECARRGWRNVGYNLLECEGKFVYFDENAANYSEQVEMVRKKITGKGYRFMSPWIGNPCPESFLQVPWSIISHTIERAVELRDLELSIHLDKSCIDLLEGELEMFWRPKVEDIIQFWELDDERKRDSFFLGIFGWTLEPLMKQLGTNCHENFLHCEYCDIRIVLDISTDTKFHAEKEHRSFCAFRRGGWRSCLDYVRQFLLTGGQEKMEQGNGSSNSRLKRLREESDEVPLDSTGNDACVELAT</sequence>
<name>A0AAV9IH21_9RHOD</name>
<feature type="region of interest" description="Disordered" evidence="3">
    <location>
        <begin position="1022"/>
        <end position="1053"/>
    </location>
</feature>
<dbReference type="GO" id="GO:0008270">
    <property type="term" value="F:zinc ion binding"/>
    <property type="evidence" value="ECO:0007669"/>
    <property type="project" value="InterPro"/>
</dbReference>
<feature type="compositionally biased region" description="Polar residues" evidence="3">
    <location>
        <begin position="1"/>
        <end position="10"/>
    </location>
</feature>
<dbReference type="GO" id="GO:0005634">
    <property type="term" value="C:nucleus"/>
    <property type="evidence" value="ECO:0007669"/>
    <property type="project" value="UniProtKB-SubCell"/>
</dbReference>
<dbReference type="InterPro" id="IPR011993">
    <property type="entry name" value="PH-like_dom_sf"/>
</dbReference>
<feature type="compositionally biased region" description="Basic and acidic residues" evidence="3">
    <location>
        <begin position="292"/>
        <end position="301"/>
    </location>
</feature>
<keyword evidence="2" id="KW-0539">Nucleus</keyword>
<feature type="compositionally biased region" description="Polar residues" evidence="3">
    <location>
        <begin position="69"/>
        <end position="85"/>
    </location>
</feature>
<evidence type="ECO:0000256" key="1">
    <source>
        <dbReference type="ARBA" id="ARBA00004123"/>
    </source>
</evidence>
<feature type="compositionally biased region" description="Basic and acidic residues" evidence="3">
    <location>
        <begin position="202"/>
        <end position="238"/>
    </location>
</feature>
<feature type="compositionally biased region" description="Polar residues" evidence="3">
    <location>
        <begin position="45"/>
        <end position="58"/>
    </location>
</feature>
<dbReference type="PANTHER" id="PTHR15835:SF6">
    <property type="entry name" value="ZINC FINGER C3HC-TYPE PROTEIN 1"/>
    <property type="match status" value="1"/>
</dbReference>